<dbReference type="PANTHER" id="PTHR33989">
    <property type="match status" value="1"/>
</dbReference>
<evidence type="ECO:0000256" key="1">
    <source>
        <dbReference type="ARBA" id="ARBA00004651"/>
    </source>
</evidence>
<feature type="transmembrane region" description="Helical" evidence="9">
    <location>
        <begin position="390"/>
        <end position="411"/>
    </location>
</feature>
<dbReference type="AlphaFoldDB" id="A0A1L8SWC3"/>
<dbReference type="GO" id="GO:0005886">
    <property type="term" value="C:plasma membrane"/>
    <property type="evidence" value="ECO:0007669"/>
    <property type="project" value="UniProtKB-SubCell"/>
</dbReference>
<reference evidence="11 12" key="1">
    <citation type="submission" date="2014-12" db="EMBL/GenBank/DDBJ databases">
        <title>Draft genome sequences of 29 type strains of Enterococci.</title>
        <authorList>
            <person name="Zhong Z."/>
            <person name="Sun Z."/>
            <person name="Liu W."/>
            <person name="Zhang W."/>
            <person name="Zhang H."/>
        </authorList>
    </citation>
    <scope>NUCLEOTIDE SEQUENCE [LARGE SCALE GENOMIC DNA]</scope>
    <source>
        <strain evidence="11 12">DSM 22802</strain>
    </source>
</reference>
<sequence length="482" mass="52707">MSAAIPYDKLVNGYNAEWPSQQNNFFKGESFMNQWINEKLLPPILKFVNTKAITALRNGMLYTMPFTIVGSVFLLLANFPVPAVSEWVANSGLDVYFNEAYGASFAIMSIFAVMGIANSYVKEEGFEGLPAGMISLVVFLLTQHSTATNAETKAMVSNVIDKTWTGGQGMISAILVGLFVGWAYSWFLKRDIRIKLPEQVPANVANSFTALIPAAVITTFSLVVYIIFDKVFNTTVVEAIYKVIQTPMQGVTDTFGGAMMLGFLVPFLWFFGVHGSTLVGGIMGPILQANSLQNTTILNSGKELTVANGGHIVTQQFLDQFMTVTGAGMTIGIVMFMVMFAKSAQFKQLGRLALLPAFFNINEPILFATPVVMNPIMAVPFILTPMVSGVVTYFSLYTGLVPLFTAVQVPWTTPPIISGFLVGGWRTAVLQAFVLTLGFFIYLPFVRKVDSLNYLQEQGESVEQIEKDLANENKTAEGNATV</sequence>
<organism evidence="11 12">
    <name type="scientific">Enterococcus devriesei</name>
    <dbReference type="NCBI Taxonomy" id="319970"/>
    <lineage>
        <taxon>Bacteria</taxon>
        <taxon>Bacillati</taxon>
        <taxon>Bacillota</taxon>
        <taxon>Bacilli</taxon>
        <taxon>Lactobacillales</taxon>
        <taxon>Enterococcaceae</taxon>
        <taxon>Enterococcus</taxon>
    </lineage>
</organism>
<feature type="domain" description="PTS EIIC type-3" evidence="10">
    <location>
        <begin position="36"/>
        <end position="445"/>
    </location>
</feature>
<keyword evidence="12" id="KW-1185">Reference proteome</keyword>
<feature type="transmembrane region" description="Helical" evidence="9">
    <location>
        <begin position="128"/>
        <end position="147"/>
    </location>
</feature>
<evidence type="ECO:0000256" key="9">
    <source>
        <dbReference type="SAM" id="Phobius"/>
    </source>
</evidence>
<dbReference type="EMBL" id="JXKM01000003">
    <property type="protein sequence ID" value="OJG36273.1"/>
    <property type="molecule type" value="Genomic_DNA"/>
</dbReference>
<dbReference type="PANTHER" id="PTHR33989:SF4">
    <property type="entry name" value="PTS SYSTEM N,N'-DIACETYLCHITOBIOSE-SPECIFIC EIIC COMPONENT"/>
    <property type="match status" value="1"/>
</dbReference>
<keyword evidence="7 8" id="KW-0472">Membrane</keyword>
<protein>
    <recommendedName>
        <fullName evidence="8">Permease IIC component</fullName>
    </recommendedName>
</protein>
<evidence type="ECO:0000256" key="8">
    <source>
        <dbReference type="PIRNR" id="PIRNR006351"/>
    </source>
</evidence>
<dbReference type="GO" id="GO:0009401">
    <property type="term" value="P:phosphoenolpyruvate-dependent sugar phosphotransferase system"/>
    <property type="evidence" value="ECO:0007669"/>
    <property type="project" value="InterPro"/>
</dbReference>
<dbReference type="InterPro" id="IPR004796">
    <property type="entry name" value="PTS_IIC_cello"/>
</dbReference>
<dbReference type="InterPro" id="IPR003352">
    <property type="entry name" value="PTS_EIIC"/>
</dbReference>
<feature type="transmembrane region" description="Helical" evidence="9">
    <location>
        <begin position="167"/>
        <end position="187"/>
    </location>
</feature>
<evidence type="ECO:0000313" key="11">
    <source>
        <dbReference type="EMBL" id="OJG36273.1"/>
    </source>
</evidence>
<keyword evidence="3 8" id="KW-1003">Cell membrane</keyword>
<keyword evidence="6 9" id="KW-1133">Transmembrane helix</keyword>
<dbReference type="InterPro" id="IPR004501">
    <property type="entry name" value="PTS_EIIC_3"/>
</dbReference>
<evidence type="ECO:0000313" key="12">
    <source>
        <dbReference type="Proteomes" id="UP000183700"/>
    </source>
</evidence>
<evidence type="ECO:0000256" key="3">
    <source>
        <dbReference type="ARBA" id="ARBA00022475"/>
    </source>
</evidence>
<feature type="transmembrane region" description="Helical" evidence="9">
    <location>
        <begin position="321"/>
        <end position="344"/>
    </location>
</feature>
<dbReference type="NCBIfam" id="TIGR00410">
    <property type="entry name" value="lacE"/>
    <property type="match status" value="1"/>
</dbReference>
<dbReference type="Proteomes" id="UP000183700">
    <property type="component" value="Unassembled WGS sequence"/>
</dbReference>
<gene>
    <name evidence="11" type="ORF">RV00_GL001632</name>
</gene>
<keyword evidence="4 8" id="KW-0762">Sugar transport</keyword>
<dbReference type="Pfam" id="PF02378">
    <property type="entry name" value="PTS_EIIC"/>
    <property type="match status" value="1"/>
</dbReference>
<proteinExistence type="predicted"/>
<feature type="transmembrane region" description="Helical" evidence="9">
    <location>
        <begin position="255"/>
        <end position="273"/>
    </location>
</feature>
<evidence type="ECO:0000256" key="5">
    <source>
        <dbReference type="ARBA" id="ARBA00022692"/>
    </source>
</evidence>
<dbReference type="PIRSF" id="PIRSF006351">
    <property type="entry name" value="PTS_EIIC-Cellobiose"/>
    <property type="match status" value="1"/>
</dbReference>
<feature type="transmembrane region" description="Helical" evidence="9">
    <location>
        <begin position="364"/>
        <end position="383"/>
    </location>
</feature>
<evidence type="ECO:0000259" key="10">
    <source>
        <dbReference type="PROSITE" id="PS51105"/>
    </source>
</evidence>
<keyword evidence="5 9" id="KW-0812">Transmembrane</keyword>
<feature type="transmembrane region" description="Helical" evidence="9">
    <location>
        <begin position="208"/>
        <end position="228"/>
    </location>
</feature>
<keyword evidence="2 8" id="KW-0813">Transport</keyword>
<evidence type="ECO:0000256" key="4">
    <source>
        <dbReference type="ARBA" id="ARBA00022597"/>
    </source>
</evidence>
<feature type="transmembrane region" description="Helical" evidence="9">
    <location>
        <begin position="101"/>
        <end position="121"/>
    </location>
</feature>
<evidence type="ECO:0000256" key="2">
    <source>
        <dbReference type="ARBA" id="ARBA00022448"/>
    </source>
</evidence>
<feature type="transmembrane region" description="Helical" evidence="9">
    <location>
        <begin position="423"/>
        <end position="445"/>
    </location>
</feature>
<comment type="subcellular location">
    <subcellularLocation>
        <location evidence="1">Cell membrane</location>
        <topology evidence="1">Multi-pass membrane protein</topology>
    </subcellularLocation>
</comment>
<evidence type="ECO:0000256" key="6">
    <source>
        <dbReference type="ARBA" id="ARBA00022989"/>
    </source>
</evidence>
<accession>A0A1L8SWC3</accession>
<dbReference type="PROSITE" id="PS51105">
    <property type="entry name" value="PTS_EIIC_TYPE_3"/>
    <property type="match status" value="1"/>
</dbReference>
<name>A0A1L8SWC3_9ENTE</name>
<comment type="caution">
    <text evidence="11">The sequence shown here is derived from an EMBL/GenBank/DDBJ whole genome shotgun (WGS) entry which is preliminary data.</text>
</comment>
<evidence type="ECO:0000256" key="7">
    <source>
        <dbReference type="ARBA" id="ARBA00023136"/>
    </source>
</evidence>
<feature type="transmembrane region" description="Helical" evidence="9">
    <location>
        <begin position="61"/>
        <end position="81"/>
    </location>
</feature>
<dbReference type="GO" id="GO:1901264">
    <property type="term" value="P:carbohydrate derivative transport"/>
    <property type="evidence" value="ECO:0007669"/>
    <property type="project" value="TreeGrafter"/>
</dbReference>
<dbReference type="GO" id="GO:0008982">
    <property type="term" value="F:protein-N(PI)-phosphohistidine-sugar phosphotransferase activity"/>
    <property type="evidence" value="ECO:0007669"/>
    <property type="project" value="UniProtKB-UniRule"/>
</dbReference>
<dbReference type="InterPro" id="IPR051088">
    <property type="entry name" value="PTS_Sugar-EIIC/EIIB"/>
</dbReference>
<comment type="function">
    <text evidence="8">The phosphoenolpyruvate-dependent sugar phosphotransferase system (PTS), a major carbohydrate active -transport system, catalyzes the phosphorylation of incoming sugar substrates concomitant with their translocation across the cell membrane.</text>
</comment>
<dbReference type="STRING" id="319970.RV00_GL001632"/>